<dbReference type="Pfam" id="PF00072">
    <property type="entry name" value="Response_reg"/>
    <property type="match status" value="1"/>
</dbReference>
<dbReference type="Gene3D" id="3.40.50.2300">
    <property type="match status" value="1"/>
</dbReference>
<accession>A0AA48HIW0</accession>
<dbReference type="InterPro" id="IPR007492">
    <property type="entry name" value="LytTR_DNA-bd_dom"/>
</dbReference>
<dbReference type="InterPro" id="IPR011006">
    <property type="entry name" value="CheY-like_superfamily"/>
</dbReference>
<evidence type="ECO:0000313" key="7">
    <source>
        <dbReference type="EMBL" id="BDX05516.1"/>
    </source>
</evidence>
<reference evidence="7" key="1">
    <citation type="submission" date="2023-01" db="EMBL/GenBank/DDBJ databases">
        <title>Complete genome sequence of Planctobacterium marinum strain Dej080120_11.</title>
        <authorList>
            <person name="Ueki S."/>
            <person name="Maruyama F."/>
        </authorList>
    </citation>
    <scope>NUCLEOTIDE SEQUENCE</scope>
    <source>
        <strain evidence="7">Dej080120_11</strain>
    </source>
</reference>
<evidence type="ECO:0000256" key="1">
    <source>
        <dbReference type="ARBA" id="ARBA00023012"/>
    </source>
</evidence>
<feature type="domain" description="HTH LytTR-type" evidence="6">
    <location>
        <begin position="150"/>
        <end position="245"/>
    </location>
</feature>
<dbReference type="PANTHER" id="PTHR48111">
    <property type="entry name" value="REGULATOR OF RPOS"/>
    <property type="match status" value="1"/>
</dbReference>
<keyword evidence="8" id="KW-1185">Reference proteome</keyword>
<dbReference type="AlphaFoldDB" id="A0AA48HIW0"/>
<dbReference type="SMART" id="SM00448">
    <property type="entry name" value="REC"/>
    <property type="match status" value="1"/>
</dbReference>
<dbReference type="KEGG" id="pmaw:MACH26_10370"/>
<dbReference type="GO" id="GO:0032993">
    <property type="term" value="C:protein-DNA complex"/>
    <property type="evidence" value="ECO:0007669"/>
    <property type="project" value="TreeGrafter"/>
</dbReference>
<keyword evidence="1" id="KW-0902">Two-component regulatory system</keyword>
<proteinExistence type="predicted"/>
<evidence type="ECO:0000313" key="8">
    <source>
        <dbReference type="Proteomes" id="UP001333710"/>
    </source>
</evidence>
<dbReference type="GO" id="GO:0000156">
    <property type="term" value="F:phosphorelay response regulator activity"/>
    <property type="evidence" value="ECO:0007669"/>
    <property type="project" value="TreeGrafter"/>
</dbReference>
<dbReference type="InterPro" id="IPR039420">
    <property type="entry name" value="WalR-like"/>
</dbReference>
<dbReference type="GO" id="GO:0006355">
    <property type="term" value="P:regulation of DNA-templated transcription"/>
    <property type="evidence" value="ECO:0007669"/>
    <property type="project" value="TreeGrafter"/>
</dbReference>
<dbReference type="SUPFAM" id="SSF52172">
    <property type="entry name" value="CheY-like"/>
    <property type="match status" value="1"/>
</dbReference>
<sequence length="246" mass="27418">MFKALIVDDERLARAELKRLLAEYQDTIKVVAEAANADAALEKLASSDIDLVFLDVQMPGMTGVELAERIDTDIQFVFCTAFDQYAVDAFTLNAVDYLVKPINPQRLSQCIQKLQQDTSTTSNESGGITTENYLPDQHGLLLKFGDVNRIVKLAEIERFESVGNHCAVYSPSGKSWVHSSLSKVESRLDPRVFFKASRSELIRVDAIERIESGIKTGSFVAILISGQHIELSRRQAQTLKQLFSAF</sequence>
<keyword evidence="2 7" id="KW-0238">DNA-binding</keyword>
<dbReference type="RefSeq" id="WP_338291493.1">
    <property type="nucleotide sequence ID" value="NZ_AP027272.1"/>
</dbReference>
<organism evidence="7 8">
    <name type="scientific">Planctobacterium marinum</name>
    <dbReference type="NCBI Taxonomy" id="1631968"/>
    <lineage>
        <taxon>Bacteria</taxon>
        <taxon>Pseudomonadati</taxon>
        <taxon>Pseudomonadota</taxon>
        <taxon>Gammaproteobacteria</taxon>
        <taxon>Alteromonadales</taxon>
        <taxon>Alteromonadaceae</taxon>
        <taxon>Planctobacterium</taxon>
    </lineage>
</organism>
<dbReference type="PROSITE" id="PS50930">
    <property type="entry name" value="HTH_LYTTR"/>
    <property type="match status" value="1"/>
</dbReference>
<evidence type="ECO:0000259" key="5">
    <source>
        <dbReference type="PROSITE" id="PS50110"/>
    </source>
</evidence>
<evidence type="ECO:0000256" key="3">
    <source>
        <dbReference type="PROSITE-ProRule" id="PRU00169"/>
    </source>
</evidence>
<dbReference type="Pfam" id="PF04397">
    <property type="entry name" value="LytTR"/>
    <property type="match status" value="1"/>
</dbReference>
<evidence type="ECO:0000256" key="2">
    <source>
        <dbReference type="ARBA" id="ARBA00023125"/>
    </source>
</evidence>
<dbReference type="PROSITE" id="PS50110">
    <property type="entry name" value="RESPONSE_REGULATORY"/>
    <property type="match status" value="1"/>
</dbReference>
<dbReference type="GO" id="GO:0005829">
    <property type="term" value="C:cytosol"/>
    <property type="evidence" value="ECO:0007669"/>
    <property type="project" value="TreeGrafter"/>
</dbReference>
<dbReference type="GO" id="GO:0000976">
    <property type="term" value="F:transcription cis-regulatory region binding"/>
    <property type="evidence" value="ECO:0007669"/>
    <property type="project" value="TreeGrafter"/>
</dbReference>
<feature type="modified residue" description="4-aspartylphosphate" evidence="3">
    <location>
        <position position="55"/>
    </location>
</feature>
<gene>
    <name evidence="7" type="primary">algR</name>
    <name evidence="7" type="ORF">MACH26_10370</name>
</gene>
<evidence type="ECO:0000259" key="6">
    <source>
        <dbReference type="PROSITE" id="PS50930"/>
    </source>
</evidence>
<dbReference type="SMART" id="SM00850">
    <property type="entry name" value="LytTR"/>
    <property type="match status" value="1"/>
</dbReference>
<dbReference type="EMBL" id="AP027272">
    <property type="protein sequence ID" value="BDX05516.1"/>
    <property type="molecule type" value="Genomic_DNA"/>
</dbReference>
<feature type="domain" description="Response regulatory" evidence="5">
    <location>
        <begin position="3"/>
        <end position="115"/>
    </location>
</feature>
<keyword evidence="3" id="KW-0597">Phosphoprotein</keyword>
<evidence type="ECO:0000256" key="4">
    <source>
        <dbReference type="SAM" id="Coils"/>
    </source>
</evidence>
<protein>
    <submittedName>
        <fullName evidence="7">DNA-binding response regulator</fullName>
    </submittedName>
</protein>
<feature type="coiled-coil region" evidence="4">
    <location>
        <begin position="7"/>
        <end position="34"/>
    </location>
</feature>
<name>A0AA48HIW0_9ALTE</name>
<keyword evidence="4" id="KW-0175">Coiled coil</keyword>
<dbReference type="PANTHER" id="PTHR48111:SF69">
    <property type="entry name" value="RESPONSE REGULATOR RECEIVER"/>
    <property type="match status" value="1"/>
</dbReference>
<dbReference type="Gene3D" id="2.40.50.1020">
    <property type="entry name" value="LytTr DNA-binding domain"/>
    <property type="match status" value="1"/>
</dbReference>
<dbReference type="InterPro" id="IPR001789">
    <property type="entry name" value="Sig_transdc_resp-reg_receiver"/>
</dbReference>
<dbReference type="Proteomes" id="UP001333710">
    <property type="component" value="Chromosome"/>
</dbReference>